<comment type="similarity">
    <text evidence="1">Belongs to the HTATSF1 family.</text>
</comment>
<evidence type="ECO:0000256" key="7">
    <source>
        <dbReference type="SAM" id="MobiDB-lite"/>
    </source>
</evidence>
<dbReference type="PANTHER" id="PTHR15608">
    <property type="entry name" value="SPLICING FACTOR U2AF-ASSOCIATED PROTEIN 2"/>
    <property type="match status" value="1"/>
</dbReference>
<dbReference type="PROSITE" id="PS50102">
    <property type="entry name" value="RRM"/>
    <property type="match status" value="1"/>
</dbReference>
<dbReference type="InterPro" id="IPR035979">
    <property type="entry name" value="RBD_domain_sf"/>
</dbReference>
<feature type="compositionally biased region" description="Low complexity" evidence="7">
    <location>
        <begin position="9"/>
        <end position="18"/>
    </location>
</feature>
<name>A0A9P6HQQ7_9AGAM</name>
<dbReference type="GO" id="GO:0000398">
    <property type="term" value="P:mRNA splicing, via spliceosome"/>
    <property type="evidence" value="ECO:0007669"/>
    <property type="project" value="InterPro"/>
</dbReference>
<gene>
    <name evidence="9" type="ORF">BJ322DRAFT_1103356</name>
</gene>
<organism evidence="9 10">
    <name type="scientific">Thelephora terrestris</name>
    <dbReference type="NCBI Taxonomy" id="56493"/>
    <lineage>
        <taxon>Eukaryota</taxon>
        <taxon>Fungi</taxon>
        <taxon>Dikarya</taxon>
        <taxon>Basidiomycota</taxon>
        <taxon>Agaricomycotina</taxon>
        <taxon>Agaricomycetes</taxon>
        <taxon>Thelephorales</taxon>
        <taxon>Thelephoraceae</taxon>
        <taxon>Thelephora</taxon>
    </lineage>
</organism>
<evidence type="ECO:0000313" key="9">
    <source>
        <dbReference type="EMBL" id="KAF9792904.1"/>
    </source>
</evidence>
<dbReference type="InterPro" id="IPR000504">
    <property type="entry name" value="RRM_dom"/>
</dbReference>
<dbReference type="GO" id="GO:0003723">
    <property type="term" value="F:RNA binding"/>
    <property type="evidence" value="ECO:0007669"/>
    <property type="project" value="UniProtKB-UniRule"/>
</dbReference>
<evidence type="ECO:0000259" key="8">
    <source>
        <dbReference type="PROSITE" id="PS50102"/>
    </source>
</evidence>
<feature type="region of interest" description="Disordered" evidence="7">
    <location>
        <begin position="1"/>
        <end position="20"/>
    </location>
</feature>
<dbReference type="GO" id="GO:0005686">
    <property type="term" value="C:U2 snRNP"/>
    <property type="evidence" value="ECO:0007669"/>
    <property type="project" value="TreeGrafter"/>
</dbReference>
<dbReference type="FunFam" id="3.30.70.330:FF:000105">
    <property type="entry name" value="HIV Tat-specific factor 1 homolog"/>
    <property type="match status" value="1"/>
</dbReference>
<evidence type="ECO:0000313" key="10">
    <source>
        <dbReference type="Proteomes" id="UP000736335"/>
    </source>
</evidence>
<keyword evidence="10" id="KW-1185">Reference proteome</keyword>
<accession>A0A9P6HQQ7</accession>
<dbReference type="Proteomes" id="UP000736335">
    <property type="component" value="Unassembled WGS sequence"/>
</dbReference>
<sequence>MADYALPVTSSSSTITTSELSFPQDPRAFYNKETGTWRLEDDDGNEFEYDQIKGAWVPLLSEDLLKSQQAAYSVAGVDEEAPAVPVLAREKKKRKRKDEYEPPSATISIKRGKGANNDNPKPNDTSKPLKSKNTAVYVTNLPYDTKIDELVERFGKCGVIEEDDQGEPKIKMYARDDGTFSGEALVVFFKEDSVTLAVNLMDEGELRLGDASTTMKVQKAEFGHKHQQATGEQATERKVVNRKKATKRIGKMQRCVSWRSPLSGPHGAFRKLEDWDSDDEFGPTLTAADRFSDKNGRVVVLKHMFTLGELEEDPSLLLDLKEDVREECATLGDVTNVVLYDEEPEGIMTVKFRDPISAKACIIKMQGRFFAGRRVEAHLYTGQQRFKRSKGEGDDALGDEADSERQRLDDFAQWLMNEGEE</sequence>
<dbReference type="InterPro" id="IPR034393">
    <property type="entry name" value="TatSF1-like"/>
</dbReference>
<protein>
    <recommendedName>
        <fullName evidence="8">RRM domain-containing protein</fullName>
    </recommendedName>
</protein>
<dbReference type="InterPro" id="IPR012677">
    <property type="entry name" value="Nucleotide-bd_a/b_plait_sf"/>
</dbReference>
<dbReference type="EMBL" id="WIUZ02000001">
    <property type="protein sequence ID" value="KAF9792904.1"/>
    <property type="molecule type" value="Genomic_DNA"/>
</dbReference>
<dbReference type="InterPro" id="IPR034392">
    <property type="entry name" value="TatSF1-like_RRM1"/>
</dbReference>
<keyword evidence="5" id="KW-0508">mRNA splicing</keyword>
<feature type="compositionally biased region" description="Polar residues" evidence="7">
    <location>
        <begin position="116"/>
        <end position="131"/>
    </location>
</feature>
<evidence type="ECO:0000256" key="3">
    <source>
        <dbReference type="ARBA" id="ARBA00022737"/>
    </source>
</evidence>
<evidence type="ECO:0000256" key="6">
    <source>
        <dbReference type="PROSITE-ProRule" id="PRU00176"/>
    </source>
</evidence>
<dbReference type="GO" id="GO:0005684">
    <property type="term" value="C:U2-type spliceosomal complex"/>
    <property type="evidence" value="ECO:0007669"/>
    <property type="project" value="TreeGrafter"/>
</dbReference>
<keyword evidence="4 6" id="KW-0694">RNA-binding</keyword>
<feature type="domain" description="RRM" evidence="8">
    <location>
        <begin position="134"/>
        <end position="222"/>
    </location>
</feature>
<feature type="region of interest" description="Disordered" evidence="7">
    <location>
        <begin position="90"/>
        <end position="131"/>
    </location>
</feature>
<evidence type="ECO:0000256" key="1">
    <source>
        <dbReference type="ARBA" id="ARBA00007747"/>
    </source>
</evidence>
<comment type="caution">
    <text evidence="9">The sequence shown here is derived from an EMBL/GenBank/DDBJ whole genome shotgun (WGS) entry which is preliminary data.</text>
</comment>
<reference evidence="9" key="2">
    <citation type="submission" date="2020-11" db="EMBL/GenBank/DDBJ databases">
        <authorList>
            <consortium name="DOE Joint Genome Institute"/>
            <person name="Kuo A."/>
            <person name="Miyauchi S."/>
            <person name="Kiss E."/>
            <person name="Drula E."/>
            <person name="Kohler A."/>
            <person name="Sanchez-Garcia M."/>
            <person name="Andreopoulos B."/>
            <person name="Barry K.W."/>
            <person name="Bonito G."/>
            <person name="Buee M."/>
            <person name="Carver A."/>
            <person name="Chen C."/>
            <person name="Cichocki N."/>
            <person name="Clum A."/>
            <person name="Culley D."/>
            <person name="Crous P.W."/>
            <person name="Fauchery L."/>
            <person name="Girlanda M."/>
            <person name="Hayes R."/>
            <person name="Keri Z."/>
            <person name="Labutti K."/>
            <person name="Lipzen A."/>
            <person name="Lombard V."/>
            <person name="Magnuson J."/>
            <person name="Maillard F."/>
            <person name="Morin E."/>
            <person name="Murat C."/>
            <person name="Nolan M."/>
            <person name="Ohm R."/>
            <person name="Pangilinan J."/>
            <person name="Pereira M."/>
            <person name="Perotto S."/>
            <person name="Peter M."/>
            <person name="Riley R."/>
            <person name="Sitrit Y."/>
            <person name="Stielow B."/>
            <person name="Szollosi G."/>
            <person name="Zifcakova L."/>
            <person name="Stursova M."/>
            <person name="Spatafora J.W."/>
            <person name="Tedersoo L."/>
            <person name="Vaario L.-M."/>
            <person name="Yamada A."/>
            <person name="Yan M."/>
            <person name="Wang P."/>
            <person name="Xu J."/>
            <person name="Bruns T."/>
            <person name="Baldrian P."/>
            <person name="Vilgalys R."/>
            <person name="Henrissat B."/>
            <person name="Grigoriev I.V."/>
            <person name="Hibbett D."/>
            <person name="Nagy L.G."/>
            <person name="Martin F.M."/>
        </authorList>
    </citation>
    <scope>NUCLEOTIDE SEQUENCE</scope>
    <source>
        <strain evidence="9">UH-Tt-Lm1</strain>
    </source>
</reference>
<dbReference type="CDD" id="cd12281">
    <property type="entry name" value="RRM1_TatSF1_like"/>
    <property type="match status" value="1"/>
</dbReference>
<dbReference type="SUPFAM" id="SSF54928">
    <property type="entry name" value="RNA-binding domain, RBD"/>
    <property type="match status" value="1"/>
</dbReference>
<dbReference type="PANTHER" id="PTHR15608:SF0">
    <property type="entry name" value="HIV TAT-SPECIFIC FACTOR 1"/>
    <property type="match status" value="1"/>
</dbReference>
<dbReference type="Pfam" id="PF00076">
    <property type="entry name" value="RRM_1"/>
    <property type="match status" value="1"/>
</dbReference>
<proteinExistence type="inferred from homology"/>
<keyword evidence="2" id="KW-0507">mRNA processing</keyword>
<evidence type="ECO:0000256" key="4">
    <source>
        <dbReference type="ARBA" id="ARBA00022884"/>
    </source>
</evidence>
<dbReference type="CDD" id="cd12285">
    <property type="entry name" value="RRM3_RBM39_like"/>
    <property type="match status" value="1"/>
</dbReference>
<evidence type="ECO:0000256" key="2">
    <source>
        <dbReference type="ARBA" id="ARBA00022664"/>
    </source>
</evidence>
<dbReference type="OrthoDB" id="10258585at2759"/>
<dbReference type="AlphaFoldDB" id="A0A9P6HQQ7"/>
<dbReference type="Gene3D" id="3.30.70.330">
    <property type="match status" value="2"/>
</dbReference>
<keyword evidence="3" id="KW-0677">Repeat</keyword>
<dbReference type="SMART" id="SM00360">
    <property type="entry name" value="RRM"/>
    <property type="match status" value="2"/>
</dbReference>
<feature type="region of interest" description="Disordered" evidence="7">
    <location>
        <begin position="386"/>
        <end position="405"/>
    </location>
</feature>
<reference evidence="9" key="1">
    <citation type="journal article" date="2020" name="Nat. Commun.">
        <title>Large-scale genome sequencing of mycorrhizal fungi provides insights into the early evolution of symbiotic traits.</title>
        <authorList>
            <person name="Miyauchi S."/>
            <person name="Kiss E."/>
            <person name="Kuo A."/>
            <person name="Drula E."/>
            <person name="Kohler A."/>
            <person name="Sanchez-Garcia M."/>
            <person name="Morin E."/>
            <person name="Andreopoulos B."/>
            <person name="Barry K.W."/>
            <person name="Bonito G."/>
            <person name="Buee M."/>
            <person name="Carver A."/>
            <person name="Chen C."/>
            <person name="Cichocki N."/>
            <person name="Clum A."/>
            <person name="Culley D."/>
            <person name="Crous P.W."/>
            <person name="Fauchery L."/>
            <person name="Girlanda M."/>
            <person name="Hayes R.D."/>
            <person name="Keri Z."/>
            <person name="LaButti K."/>
            <person name="Lipzen A."/>
            <person name="Lombard V."/>
            <person name="Magnuson J."/>
            <person name="Maillard F."/>
            <person name="Murat C."/>
            <person name="Nolan M."/>
            <person name="Ohm R.A."/>
            <person name="Pangilinan J."/>
            <person name="Pereira M.F."/>
            <person name="Perotto S."/>
            <person name="Peter M."/>
            <person name="Pfister S."/>
            <person name="Riley R."/>
            <person name="Sitrit Y."/>
            <person name="Stielow J.B."/>
            <person name="Szollosi G."/>
            <person name="Zifcakova L."/>
            <person name="Stursova M."/>
            <person name="Spatafora J.W."/>
            <person name="Tedersoo L."/>
            <person name="Vaario L.M."/>
            <person name="Yamada A."/>
            <person name="Yan M."/>
            <person name="Wang P."/>
            <person name="Xu J."/>
            <person name="Bruns T."/>
            <person name="Baldrian P."/>
            <person name="Vilgalys R."/>
            <person name="Dunand C."/>
            <person name="Henrissat B."/>
            <person name="Grigoriev I.V."/>
            <person name="Hibbett D."/>
            <person name="Nagy L.G."/>
            <person name="Martin F.M."/>
        </authorList>
    </citation>
    <scope>NUCLEOTIDE SEQUENCE</scope>
    <source>
        <strain evidence="9">UH-Tt-Lm1</strain>
    </source>
</reference>
<evidence type="ECO:0000256" key="5">
    <source>
        <dbReference type="ARBA" id="ARBA00023187"/>
    </source>
</evidence>